<gene>
    <name evidence="2" type="ORF">V6N11_059092</name>
</gene>
<feature type="region of interest" description="Disordered" evidence="1">
    <location>
        <begin position="41"/>
        <end position="85"/>
    </location>
</feature>
<comment type="caution">
    <text evidence="2">The sequence shown here is derived from an EMBL/GenBank/DDBJ whole genome shotgun (WGS) entry which is preliminary data.</text>
</comment>
<organism evidence="2 3">
    <name type="scientific">Hibiscus sabdariffa</name>
    <name type="common">roselle</name>
    <dbReference type="NCBI Taxonomy" id="183260"/>
    <lineage>
        <taxon>Eukaryota</taxon>
        <taxon>Viridiplantae</taxon>
        <taxon>Streptophyta</taxon>
        <taxon>Embryophyta</taxon>
        <taxon>Tracheophyta</taxon>
        <taxon>Spermatophyta</taxon>
        <taxon>Magnoliopsida</taxon>
        <taxon>eudicotyledons</taxon>
        <taxon>Gunneridae</taxon>
        <taxon>Pentapetalae</taxon>
        <taxon>rosids</taxon>
        <taxon>malvids</taxon>
        <taxon>Malvales</taxon>
        <taxon>Malvaceae</taxon>
        <taxon>Malvoideae</taxon>
        <taxon>Hibiscus</taxon>
    </lineage>
</organism>
<sequence length="112" mass="11899">MASSYTSSPDSHPQNAFSFSTHPFMTSSFFDLLTSGTSGDFNPSSSAVDDAKRGAGLSLSDRISERTDSGVPKFKSLPPPSLHISSPQVSPSSYFAIPQDSALSSSWILLFC</sequence>
<accession>A0ABR2U6U2</accession>
<name>A0ABR2U6U2_9ROSI</name>
<evidence type="ECO:0000313" key="2">
    <source>
        <dbReference type="EMBL" id="KAK9045203.1"/>
    </source>
</evidence>
<evidence type="ECO:0000313" key="3">
    <source>
        <dbReference type="Proteomes" id="UP001396334"/>
    </source>
</evidence>
<keyword evidence="3" id="KW-1185">Reference proteome</keyword>
<reference evidence="2 3" key="1">
    <citation type="journal article" date="2024" name="G3 (Bethesda)">
        <title>Genome assembly of Hibiscus sabdariffa L. provides insights into metabolisms of medicinal natural products.</title>
        <authorList>
            <person name="Kim T."/>
        </authorList>
    </citation>
    <scope>NUCLEOTIDE SEQUENCE [LARGE SCALE GENOMIC DNA]</scope>
    <source>
        <strain evidence="2">TK-2024</strain>
        <tissue evidence="2">Old leaves</tissue>
    </source>
</reference>
<evidence type="ECO:0000256" key="1">
    <source>
        <dbReference type="SAM" id="MobiDB-lite"/>
    </source>
</evidence>
<proteinExistence type="predicted"/>
<dbReference type="Proteomes" id="UP001396334">
    <property type="component" value="Unassembled WGS sequence"/>
</dbReference>
<dbReference type="EMBL" id="JBBPBN010000002">
    <property type="protein sequence ID" value="KAK9045203.1"/>
    <property type="molecule type" value="Genomic_DNA"/>
</dbReference>
<protein>
    <submittedName>
        <fullName evidence="2">Uncharacterized protein</fullName>
    </submittedName>
</protein>